<gene>
    <name evidence="2" type="ORF">A4R35_23065</name>
</gene>
<dbReference type="Proteomes" id="UP000248706">
    <property type="component" value="Unassembled WGS sequence"/>
</dbReference>
<evidence type="ECO:0000313" key="2">
    <source>
        <dbReference type="EMBL" id="RAQ98441.1"/>
    </source>
</evidence>
<dbReference type="InterPro" id="IPR002881">
    <property type="entry name" value="DUF58"/>
</dbReference>
<reference evidence="2 3" key="1">
    <citation type="submission" date="2016-08" db="EMBL/GenBank/DDBJ databases">
        <title>Analysis of Carbohydrate Active Enzymes in Thermogemmatispora T81 Reveals Carbohydrate Degradation Ability.</title>
        <authorList>
            <person name="Tomazini A."/>
            <person name="Lal S."/>
            <person name="Stott M."/>
            <person name="Henrissat B."/>
            <person name="Polikarpov I."/>
            <person name="Sparling R."/>
            <person name="Levin D.B."/>
        </authorList>
    </citation>
    <scope>NUCLEOTIDE SEQUENCE [LARGE SCALE GENOMIC DNA]</scope>
    <source>
        <strain evidence="2 3">T81</strain>
    </source>
</reference>
<evidence type="ECO:0000259" key="1">
    <source>
        <dbReference type="Pfam" id="PF01882"/>
    </source>
</evidence>
<feature type="domain" description="DUF58" evidence="1">
    <location>
        <begin position="220"/>
        <end position="303"/>
    </location>
</feature>
<sequence length="467" mass="52560">MSDTALLQQMARETLLKRRPWLVLAVALFLLSAVSRQSLVFLTALFALICALVPELWYRRALQHLRLDLELDRRTLPLGEELGLTLSVENRKLLPLPWLEVEIEIPAQLPLLSGRSLPSYKAQRALLVNTLAIWWFQRVRRRYRLSCPQRGVYSLGPVMVRTGDPFGWLIRQEQLKQQVRLLVYPLVAPLEDFGLTPLAPLGMQTSLLRLLEDPLRFAGVRPYQPGDDPRYLHWKASARGAGLYRKVFDPASTARLLLVLNINTFREPWMGIDVDLQEWLISLTASLAVWALKAGYQVGLLVNSLLAPWGDDENELEEGRQLVRSAEATYHARVTVPCARGSEQERRLLTALARLLPYMGAAIDPLLEQEALPLSTGGTLVLVCAAAVLQESTIERLLELRRSGRAVQLVLCGEGDERAEAALAQAAGLIPVQHIRGKEQWHELLQMADMEKRRRTTSQSGQPVQLA</sequence>
<dbReference type="PANTHER" id="PTHR34351:SF2">
    <property type="entry name" value="DUF58 DOMAIN-CONTAINING PROTEIN"/>
    <property type="match status" value="1"/>
</dbReference>
<proteinExistence type="predicted"/>
<accession>A0A328VNI6</accession>
<dbReference type="AlphaFoldDB" id="A0A328VNI6"/>
<keyword evidence="3" id="KW-1185">Reference proteome</keyword>
<name>A0A328VNI6_9CHLR</name>
<dbReference type="OrthoDB" id="9789943at2"/>
<organism evidence="2 3">
    <name type="scientific">Thermogemmatispora tikiterensis</name>
    <dbReference type="NCBI Taxonomy" id="1825093"/>
    <lineage>
        <taxon>Bacteria</taxon>
        <taxon>Bacillati</taxon>
        <taxon>Chloroflexota</taxon>
        <taxon>Ktedonobacteria</taxon>
        <taxon>Thermogemmatisporales</taxon>
        <taxon>Thermogemmatisporaceae</taxon>
        <taxon>Thermogemmatispora</taxon>
    </lineage>
</organism>
<dbReference type="RefSeq" id="WP_112433740.1">
    <property type="nucleotide sequence ID" value="NZ_MCIF01000002.1"/>
</dbReference>
<dbReference type="EMBL" id="MCIF01000002">
    <property type="protein sequence ID" value="RAQ98441.1"/>
    <property type="molecule type" value="Genomic_DNA"/>
</dbReference>
<protein>
    <recommendedName>
        <fullName evidence="1">DUF58 domain-containing protein</fullName>
    </recommendedName>
</protein>
<comment type="caution">
    <text evidence="2">The sequence shown here is derived from an EMBL/GenBank/DDBJ whole genome shotgun (WGS) entry which is preliminary data.</text>
</comment>
<evidence type="ECO:0000313" key="3">
    <source>
        <dbReference type="Proteomes" id="UP000248706"/>
    </source>
</evidence>
<dbReference type="PANTHER" id="PTHR34351">
    <property type="entry name" value="SLR1927 PROTEIN-RELATED"/>
    <property type="match status" value="1"/>
</dbReference>
<dbReference type="Pfam" id="PF01882">
    <property type="entry name" value="DUF58"/>
    <property type="match status" value="1"/>
</dbReference>